<dbReference type="InterPro" id="IPR038717">
    <property type="entry name" value="Tc1-like_DDE_dom"/>
</dbReference>
<name>A0ABV5D367_9ACTN</name>
<evidence type="ECO:0000313" key="2">
    <source>
        <dbReference type="EMBL" id="MFB6398707.1"/>
    </source>
</evidence>
<organism evidence="2 3">
    <name type="scientific">Polymorphospora lycopeni</name>
    <dbReference type="NCBI Taxonomy" id="3140240"/>
    <lineage>
        <taxon>Bacteria</taxon>
        <taxon>Bacillati</taxon>
        <taxon>Actinomycetota</taxon>
        <taxon>Actinomycetes</taxon>
        <taxon>Micromonosporales</taxon>
        <taxon>Micromonosporaceae</taxon>
        <taxon>Polymorphospora</taxon>
    </lineage>
</organism>
<dbReference type="SUPFAM" id="SSF53098">
    <property type="entry name" value="Ribonuclease H-like"/>
    <property type="match status" value="1"/>
</dbReference>
<feature type="domain" description="Tc1-like transposase DDE" evidence="1">
    <location>
        <begin position="3"/>
        <end position="73"/>
    </location>
</feature>
<dbReference type="Gene3D" id="3.30.420.10">
    <property type="entry name" value="Ribonuclease H-like superfamily/Ribonuclease H"/>
    <property type="match status" value="1"/>
</dbReference>
<dbReference type="Pfam" id="PF13358">
    <property type="entry name" value="DDE_3"/>
    <property type="match status" value="1"/>
</dbReference>
<dbReference type="RefSeq" id="WP_375737406.1">
    <property type="nucleotide sequence ID" value="NZ_JBCGDC010000384.1"/>
</dbReference>
<gene>
    <name evidence="2" type="ORF">AAFH96_37485</name>
</gene>
<evidence type="ECO:0000313" key="3">
    <source>
        <dbReference type="Proteomes" id="UP001582793"/>
    </source>
</evidence>
<sequence>SAANTLAALRSIRKARPDGAPIYVILDNLSAHKGKKIRAWAARNKVELCFTPTYSSWANPIEAHFGPLRMFVLAGSNHPNHPVATQALHNYLRWRNANARHPDILAAQRRERARIRSERQRRWGQTT</sequence>
<accession>A0ABV5D367</accession>
<protein>
    <submittedName>
        <fullName evidence="2">Transposase</fullName>
    </submittedName>
</protein>
<dbReference type="InterPro" id="IPR036397">
    <property type="entry name" value="RNaseH_sf"/>
</dbReference>
<dbReference type="InterPro" id="IPR012337">
    <property type="entry name" value="RNaseH-like_sf"/>
</dbReference>
<dbReference type="EMBL" id="JBCGDC010000384">
    <property type="protein sequence ID" value="MFB6398707.1"/>
    <property type="molecule type" value="Genomic_DNA"/>
</dbReference>
<keyword evidence="3" id="KW-1185">Reference proteome</keyword>
<feature type="non-terminal residue" evidence="2">
    <location>
        <position position="127"/>
    </location>
</feature>
<comment type="caution">
    <text evidence="2">The sequence shown here is derived from an EMBL/GenBank/DDBJ whole genome shotgun (WGS) entry which is preliminary data.</text>
</comment>
<proteinExistence type="predicted"/>
<evidence type="ECO:0000259" key="1">
    <source>
        <dbReference type="Pfam" id="PF13358"/>
    </source>
</evidence>
<reference evidence="2 3" key="1">
    <citation type="submission" date="2024-04" db="EMBL/GenBank/DDBJ databases">
        <title>Polymorphospora sp. isolated from Baiyangdian Lake in Xiong'an New Area.</title>
        <authorList>
            <person name="Zhang X."/>
            <person name="Liu J."/>
        </authorList>
    </citation>
    <scope>NUCLEOTIDE SEQUENCE [LARGE SCALE GENOMIC DNA]</scope>
    <source>
        <strain evidence="2 3">2-325</strain>
    </source>
</reference>
<dbReference type="Proteomes" id="UP001582793">
    <property type="component" value="Unassembled WGS sequence"/>
</dbReference>
<feature type="non-terminal residue" evidence="2">
    <location>
        <position position="1"/>
    </location>
</feature>